<accession>A0AB73NG32</accession>
<proteinExistence type="predicted"/>
<protein>
    <submittedName>
        <fullName evidence="1">Uncharacterized protein</fullName>
    </submittedName>
</protein>
<dbReference type="EMBL" id="MTSU01000001">
    <property type="protein sequence ID" value="ONF94567.1"/>
    <property type="molecule type" value="Genomic_DNA"/>
</dbReference>
<reference evidence="1 2" key="1">
    <citation type="submission" date="2017-01" db="EMBL/GenBank/DDBJ databases">
        <title>Comparative genomic analysis of Brazilian Leptospira santarosai.</title>
        <authorList>
            <person name="Moreno L.Z."/>
            <person name="Miraglia F."/>
            <person name="Kremer F.S."/>
            <person name="Eslabao M.R."/>
            <person name="Lilenbaum W."/>
            <person name="Dellagostin O.A."/>
            <person name="Moreno A.M."/>
        </authorList>
    </citation>
    <scope>NUCLEOTIDE SEQUENCE [LARGE SCALE GENOMIC DNA]</scope>
    <source>
        <strain evidence="1 2">M52/8-19</strain>
    </source>
</reference>
<sequence>MTYNLQTKNSDEYISFKNDLRFSGFTTRTYEYNTCKFILKVRMRNLFQKNHKSKVRYVL</sequence>
<name>A0AB73NG32_9LEPT</name>
<organism evidence="1 2">
    <name type="scientific">Leptospira santarosai</name>
    <dbReference type="NCBI Taxonomy" id="28183"/>
    <lineage>
        <taxon>Bacteria</taxon>
        <taxon>Pseudomonadati</taxon>
        <taxon>Spirochaetota</taxon>
        <taxon>Spirochaetia</taxon>
        <taxon>Leptospirales</taxon>
        <taxon>Leptospiraceae</taxon>
        <taxon>Leptospira</taxon>
    </lineage>
</organism>
<evidence type="ECO:0000313" key="2">
    <source>
        <dbReference type="Proteomes" id="UP000189337"/>
    </source>
</evidence>
<dbReference type="Proteomes" id="UP000189337">
    <property type="component" value="Unassembled WGS sequence"/>
</dbReference>
<dbReference type="AlphaFoldDB" id="A0AB73NG32"/>
<gene>
    <name evidence="1" type="ORF">BWD14_00510</name>
</gene>
<evidence type="ECO:0000313" key="1">
    <source>
        <dbReference type="EMBL" id="ONF94567.1"/>
    </source>
</evidence>
<comment type="caution">
    <text evidence="1">The sequence shown here is derived from an EMBL/GenBank/DDBJ whole genome shotgun (WGS) entry which is preliminary data.</text>
</comment>